<accession>A0ACC0HIT8</accession>
<reference evidence="1 2" key="1">
    <citation type="journal article" date="2022" name="Plant J.">
        <title>Chromosome-level genome of Camellia lanceoleosa provides a valuable resource for understanding genome evolution and self-incompatibility.</title>
        <authorList>
            <person name="Gong W."/>
            <person name="Xiao S."/>
            <person name="Wang L."/>
            <person name="Liao Z."/>
            <person name="Chang Y."/>
            <person name="Mo W."/>
            <person name="Hu G."/>
            <person name="Li W."/>
            <person name="Zhao G."/>
            <person name="Zhu H."/>
            <person name="Hu X."/>
            <person name="Ji K."/>
            <person name="Xiang X."/>
            <person name="Song Q."/>
            <person name="Yuan D."/>
            <person name="Jin S."/>
            <person name="Zhang L."/>
        </authorList>
    </citation>
    <scope>NUCLEOTIDE SEQUENCE [LARGE SCALE GENOMIC DNA]</scope>
    <source>
        <strain evidence="1">SQ_2022a</strain>
    </source>
</reference>
<dbReference type="EMBL" id="CM045761">
    <property type="protein sequence ID" value="KAI8012904.1"/>
    <property type="molecule type" value="Genomic_DNA"/>
</dbReference>
<gene>
    <name evidence="1" type="ORF">LOK49_LG05G00851</name>
</gene>
<sequence length="189" mass="20421">MMVTRRNRRPTPNRKTQANGPQPTSNRFAGLGFLEPKSNTPAQVNGASTSNMDLTPPGPHPSITQQKLIANSLVPSLCSDPVHSQAISSPHLSPETHTTTSVVPDDLDTTVNTHIENSPTLLPEKPTMQVQLSVSPEIPMEELKADPSPASSLNLLTTPHPSSLRLEKAKARKPPDPPRSYGERGNHTK</sequence>
<organism evidence="1 2">
    <name type="scientific">Camellia lanceoleosa</name>
    <dbReference type="NCBI Taxonomy" id="1840588"/>
    <lineage>
        <taxon>Eukaryota</taxon>
        <taxon>Viridiplantae</taxon>
        <taxon>Streptophyta</taxon>
        <taxon>Embryophyta</taxon>
        <taxon>Tracheophyta</taxon>
        <taxon>Spermatophyta</taxon>
        <taxon>Magnoliopsida</taxon>
        <taxon>eudicotyledons</taxon>
        <taxon>Gunneridae</taxon>
        <taxon>Pentapetalae</taxon>
        <taxon>asterids</taxon>
        <taxon>Ericales</taxon>
        <taxon>Theaceae</taxon>
        <taxon>Camellia</taxon>
    </lineage>
</organism>
<name>A0ACC0HIT8_9ERIC</name>
<protein>
    <submittedName>
        <fullName evidence="1">Uncharacterized protein</fullName>
    </submittedName>
</protein>
<evidence type="ECO:0000313" key="2">
    <source>
        <dbReference type="Proteomes" id="UP001060215"/>
    </source>
</evidence>
<evidence type="ECO:0000313" key="1">
    <source>
        <dbReference type="EMBL" id="KAI8012904.1"/>
    </source>
</evidence>
<proteinExistence type="predicted"/>
<keyword evidence="2" id="KW-1185">Reference proteome</keyword>
<dbReference type="Proteomes" id="UP001060215">
    <property type="component" value="Chromosome 4"/>
</dbReference>
<comment type="caution">
    <text evidence="1">The sequence shown here is derived from an EMBL/GenBank/DDBJ whole genome shotgun (WGS) entry which is preliminary data.</text>
</comment>